<dbReference type="AlphaFoldDB" id="A0A3B0WVL3"/>
<feature type="compositionally biased region" description="Polar residues" evidence="1">
    <location>
        <begin position="1"/>
        <end position="14"/>
    </location>
</feature>
<dbReference type="InterPro" id="IPR045459">
    <property type="entry name" value="DUF5908"/>
</dbReference>
<accession>A0A3B0WVL3</accession>
<protein>
    <submittedName>
        <fullName evidence="2">Uncharacterized protein</fullName>
    </submittedName>
</protein>
<evidence type="ECO:0000256" key="1">
    <source>
        <dbReference type="SAM" id="MobiDB-lite"/>
    </source>
</evidence>
<feature type="region of interest" description="Disordered" evidence="1">
    <location>
        <begin position="1"/>
        <end position="32"/>
    </location>
</feature>
<evidence type="ECO:0000313" key="2">
    <source>
        <dbReference type="EMBL" id="VAW60035.1"/>
    </source>
</evidence>
<proteinExistence type="predicted"/>
<gene>
    <name evidence="2" type="ORF">MNBD_GAMMA11-84</name>
</gene>
<sequence length="61" mass="6882">MPIEVNNLTINTGLSADDKNLSGSSAESSDDYREDMEILKSEIMQECQHLIRDGLKAIRER</sequence>
<reference evidence="2" key="1">
    <citation type="submission" date="2018-06" db="EMBL/GenBank/DDBJ databases">
        <authorList>
            <person name="Zhirakovskaya E."/>
        </authorList>
    </citation>
    <scope>NUCLEOTIDE SEQUENCE</scope>
</reference>
<dbReference type="EMBL" id="UOFG01000106">
    <property type="protein sequence ID" value="VAW60035.1"/>
    <property type="molecule type" value="Genomic_DNA"/>
</dbReference>
<organism evidence="2">
    <name type="scientific">hydrothermal vent metagenome</name>
    <dbReference type="NCBI Taxonomy" id="652676"/>
    <lineage>
        <taxon>unclassified sequences</taxon>
        <taxon>metagenomes</taxon>
        <taxon>ecological metagenomes</taxon>
    </lineage>
</organism>
<name>A0A3B0WVL3_9ZZZZ</name>
<dbReference type="Pfam" id="PF19265">
    <property type="entry name" value="DUF5908"/>
    <property type="match status" value="1"/>
</dbReference>